<proteinExistence type="inferred from homology"/>
<dbReference type="PRINTS" id="PR00735">
    <property type="entry name" value="GLHYDRLASE8"/>
</dbReference>
<dbReference type="Pfam" id="PF16656">
    <property type="entry name" value="Pur_ac_phosph_N"/>
    <property type="match status" value="1"/>
</dbReference>
<dbReference type="Pfam" id="PF00149">
    <property type="entry name" value="Metallophos"/>
    <property type="match status" value="1"/>
</dbReference>
<protein>
    <recommendedName>
        <fullName evidence="6">Glucanase</fullName>
        <ecNumber evidence="6">3.2.1.-</ecNumber>
    </recommendedName>
</protein>
<dbReference type="PANTHER" id="PTHR45867">
    <property type="entry name" value="PURPLE ACID PHOSPHATASE"/>
    <property type="match status" value="1"/>
</dbReference>
<dbReference type="InterPro" id="IPR032812">
    <property type="entry name" value="SbsA_Ig"/>
</dbReference>
<dbReference type="Gene3D" id="2.60.40.380">
    <property type="entry name" value="Purple acid phosphatase-like, N-terminal"/>
    <property type="match status" value="1"/>
</dbReference>
<dbReference type="Gene3D" id="1.50.10.10">
    <property type="match status" value="1"/>
</dbReference>
<evidence type="ECO:0000256" key="7">
    <source>
        <dbReference type="SAM" id="MobiDB-lite"/>
    </source>
</evidence>
<dbReference type="InterPro" id="IPR012341">
    <property type="entry name" value="6hp_glycosidase-like_sf"/>
</dbReference>
<dbReference type="SMART" id="SM00060">
    <property type="entry name" value="FN3"/>
    <property type="match status" value="4"/>
</dbReference>
<keyword evidence="6" id="KW-0119">Carbohydrate metabolism</keyword>
<dbReference type="InterPro" id="IPR015914">
    <property type="entry name" value="PAPs_N"/>
</dbReference>
<dbReference type="InterPro" id="IPR008963">
    <property type="entry name" value="Purple_acid_Pase-like_N"/>
</dbReference>
<comment type="caution">
    <text evidence="10">The sequence shown here is derived from an EMBL/GenBank/DDBJ whole genome shotgun (WGS) entry which is preliminary data.</text>
</comment>
<organism evidence="10 11">
    <name type="scientific">Paenibacillus pseudetheri</name>
    <dbReference type="NCBI Taxonomy" id="2897682"/>
    <lineage>
        <taxon>Bacteria</taxon>
        <taxon>Bacillati</taxon>
        <taxon>Bacillota</taxon>
        <taxon>Bacilli</taxon>
        <taxon>Bacillales</taxon>
        <taxon>Paenibacillaceae</taxon>
        <taxon>Paenibacillus</taxon>
    </lineage>
</organism>
<evidence type="ECO:0000256" key="5">
    <source>
        <dbReference type="PROSITE-ProRule" id="PRU10058"/>
    </source>
</evidence>
<dbReference type="Gene3D" id="2.60.40.10">
    <property type="entry name" value="Immunoglobulins"/>
    <property type="match status" value="3"/>
</dbReference>
<dbReference type="PANTHER" id="PTHR45867:SF3">
    <property type="entry name" value="ACID PHOSPHATASE TYPE 7"/>
    <property type="match status" value="1"/>
</dbReference>
<feature type="region of interest" description="Disordered" evidence="7">
    <location>
        <begin position="1532"/>
        <end position="1574"/>
    </location>
</feature>
<feature type="domain" description="SLH" evidence="9">
    <location>
        <begin position="1639"/>
        <end position="1697"/>
    </location>
</feature>
<keyword evidence="2" id="KW-0732">Signal</keyword>
<dbReference type="Pfam" id="PF13205">
    <property type="entry name" value="Big_5"/>
    <property type="match status" value="1"/>
</dbReference>
<dbReference type="PROSITE" id="PS51272">
    <property type="entry name" value="SLH"/>
    <property type="match status" value="3"/>
</dbReference>
<reference evidence="10" key="1">
    <citation type="submission" date="2021-12" db="EMBL/GenBank/DDBJ databases">
        <authorList>
            <person name="Criscuolo A."/>
        </authorList>
    </citation>
    <scope>NUCLEOTIDE SEQUENCE</scope>
    <source>
        <strain evidence="10">CIP111894</strain>
    </source>
</reference>
<dbReference type="CDD" id="cd00063">
    <property type="entry name" value="FN3"/>
    <property type="match status" value="3"/>
</dbReference>
<evidence type="ECO:0000313" key="11">
    <source>
        <dbReference type="Proteomes" id="UP000838749"/>
    </source>
</evidence>
<evidence type="ECO:0000256" key="3">
    <source>
        <dbReference type="ARBA" id="ARBA00022801"/>
    </source>
</evidence>
<dbReference type="Pfam" id="PF00041">
    <property type="entry name" value="fn3"/>
    <property type="match status" value="2"/>
</dbReference>
<feature type="region of interest" description="Disordered" evidence="7">
    <location>
        <begin position="928"/>
        <end position="950"/>
    </location>
</feature>
<evidence type="ECO:0000259" key="9">
    <source>
        <dbReference type="PROSITE" id="PS51272"/>
    </source>
</evidence>
<dbReference type="InterPro" id="IPR001119">
    <property type="entry name" value="SLH_dom"/>
</dbReference>
<dbReference type="SUPFAM" id="SSF49363">
    <property type="entry name" value="Purple acid phosphatase, N-terminal domain"/>
    <property type="match status" value="1"/>
</dbReference>
<comment type="similarity">
    <text evidence="1 6">Belongs to the glycosyl hydrolase 8 (cellulase D) family.</text>
</comment>
<dbReference type="Pfam" id="PF01270">
    <property type="entry name" value="Glyco_hydro_8"/>
    <property type="match status" value="1"/>
</dbReference>
<dbReference type="PROSITE" id="PS50853">
    <property type="entry name" value="FN3"/>
    <property type="match status" value="3"/>
</dbReference>
<feature type="domain" description="Fibronectin type-III" evidence="8">
    <location>
        <begin position="840"/>
        <end position="938"/>
    </location>
</feature>
<evidence type="ECO:0000259" key="8">
    <source>
        <dbReference type="PROSITE" id="PS50853"/>
    </source>
</evidence>
<gene>
    <name evidence="10" type="ORF">PAECIP111894_05977</name>
</gene>
<feature type="domain" description="Fibronectin type-III" evidence="8">
    <location>
        <begin position="1444"/>
        <end position="1532"/>
    </location>
</feature>
<keyword evidence="11" id="KW-1185">Reference proteome</keyword>
<feature type="domain" description="SLH" evidence="9">
    <location>
        <begin position="1702"/>
        <end position="1758"/>
    </location>
</feature>
<dbReference type="InterPro" id="IPR036116">
    <property type="entry name" value="FN3_sf"/>
</dbReference>
<evidence type="ECO:0000256" key="1">
    <source>
        <dbReference type="ARBA" id="ARBA00009209"/>
    </source>
</evidence>
<dbReference type="SUPFAM" id="SSF48208">
    <property type="entry name" value="Six-hairpin glycosidases"/>
    <property type="match status" value="1"/>
</dbReference>
<dbReference type="EMBL" id="CAKMAB010000068">
    <property type="protein sequence ID" value="CAH1059765.1"/>
    <property type="molecule type" value="Genomic_DNA"/>
</dbReference>
<feature type="compositionally biased region" description="Pro residues" evidence="7">
    <location>
        <begin position="1546"/>
        <end position="1556"/>
    </location>
</feature>
<dbReference type="InterPro" id="IPR003961">
    <property type="entry name" value="FN3_dom"/>
</dbReference>
<feature type="active site" description="Nucleophile" evidence="5">
    <location>
        <position position="1169"/>
    </location>
</feature>
<keyword evidence="6" id="KW-0624">Polysaccharide degradation</keyword>
<keyword evidence="4 6" id="KW-0326">Glycosidase</keyword>
<dbReference type="InterPro" id="IPR029052">
    <property type="entry name" value="Metallo-depent_PP-like"/>
</dbReference>
<keyword evidence="3 6" id="KW-0378">Hydrolase</keyword>
<sequence length="1758" mass="194529">MGYIYIINRVEGGGKIIRVRCKRKLKRLNYYLRKEGTRVQKKGHLKRRLHQSISLLLVLLLLPFQIANAAPAPDAVGSDSIPGVKTIAEWEFDEAAENVGVISATYGIYETASTFRNVGGVFEDVDVSKKAISYQGWDNGNGKKYWLATVSTTGFENITLSSEQNSSGSGPRDFKVQTSVDRKTWEDVPNTNLKMAVSSFDCPGDTCRLVNTPLLNSNDQEILYIRWIVSSDSNTRGNDEGIGGSGSSRIRNIKVSGEPIPGKEPVIPTVDLVQQPADGSGNVPPEAPVEIKFNKAITLDPGYVVRFDDENHQPVDGVTLEVLNRDTLRINHPPLTYGESYTVTVPKELIKGADHVPLVREVSWSFGVQDSPLAPKSINMTFNGDPKTSIALAWYTDAMTDTVVQVVEASKVMGNIFPENGALTYQGVAEEIETFMSKSDRSTNHKTKFISHKVIADQLQPGTAYKFRAGNGKSGDWSSIGSFTTDAAGHQPFRFIAGSDSQASSKSDFEPWGDTFRKAVDYIGDPKFLISAGDLVDNGDLEEQWQWMLGAAQNQLLQVPYVPVLGGHEVMDYDGDETTPNNNFYNHFNLPKQVVADTDEGSVYSFEYGDALYLVFNSQYSGALAENGKDVEWADDQFWDQVAWMKSTVARSDKKWKFVTFHKSPYAAGDNSAQWEDDRVQFYKKYLIPAFDEMGIDMVFEAHDHMYMRSFQMYNDEVIPKEKLAFDGEGNALNPKGTVYLMSNAFGNKFYYKNNQYELDENGEPREIRDENGNPVPYDDYFAAIDEQPEKKMFTDVSITDRVLSFTAYTAAVADGNQPDTVGDGLKAYDKYGIKRTDIKPDPAEAVKVKLNGSKAVLTWSAPYASTEPVRGFRIYEKNDKVKTHWSIYVPVAEGQTEYSYTVDDINPAKKYEFIVKAVGTRINSDPVEVSTIEGPSESEPPSAPSDLKGTAVSPYQINLKWTASAGNIQAAGYNVYRNGSKVGTTKEISYGDTGLTPDKAYSYAVKAYNAEGVESLASNTVQVTTKPSSTGEGVHKAFPQHTSYVAGSIKPNHLTQAQLDATVGRLYNEWKTKYLKQNPYQSDQYYVWYSDGDWFENNEITVSEAHGYGMLITALLAGHDPEAKKYFDGMYRYFRAHPSEINPDLMAWQQADTGTEIIDINGVDSATDGDMDIAYALLLADSQWGSSGEINYLSQAKKVINAIMKSDVNHSEWTLKLADWVSDNDPMFGNATRPSDFMLQHLKDFKNVSGDPNWDRVTDKTYNIINSLYENYSPKAGLLPDFVFKDDTDEQYKPVSQKKWDTPDGYFLESENDGDYNYNSSRIPWRISTDYLLTGDNRAKEQLSTLNRWIRAMADNDPAKILAGYKLDGTEAINDYSDTSFSAPMMVSAMIDSSNQEWLNKLWDYNAAVSTEDDLYFGNNLRLLSMIVASGNWWTPTIVDTEAPMEPTIERAEAVSSSIIDLKWTPSTDNLGVKGYRIYRNDVEIKTLEATEYRDSGLSADTQYKYYIIAVDAAGNTSKISNVRIVSTLKTSGDSGSGNGGGNPTPTPTPTPAAPKPSEGPSITPASTPELQPTRPVFSDIGSHLWAKEAIEALAAKGIVQGTSSTFFEPGAKMKRADFILLLVRAFDLKAGFEVSFADADQDAYYYEALGIAKQLGIASGVGGNRFNPGAEISRQDMMVFIVRALQKSGKLAEAGSISDLGKFADASKVADYAVKAAAVLVREGIVLGDGKLLHPTGAATRAETAVLFYRIINKYY</sequence>
<evidence type="ECO:0000256" key="2">
    <source>
        <dbReference type="ARBA" id="ARBA00022729"/>
    </source>
</evidence>
<evidence type="ECO:0000256" key="6">
    <source>
        <dbReference type="RuleBase" id="RU361167"/>
    </source>
</evidence>
<dbReference type="EC" id="3.2.1.-" evidence="6"/>
<dbReference type="InterPro" id="IPR019834">
    <property type="entry name" value="Glyco_hydro_8_CS"/>
</dbReference>
<dbReference type="InterPro" id="IPR008928">
    <property type="entry name" value="6-hairpin_glycosidase_sf"/>
</dbReference>
<feature type="domain" description="SLH" evidence="9">
    <location>
        <begin position="1575"/>
        <end position="1638"/>
    </location>
</feature>
<dbReference type="InterPro" id="IPR004843">
    <property type="entry name" value="Calcineurin-like_PHP"/>
</dbReference>
<dbReference type="PROSITE" id="PS00812">
    <property type="entry name" value="GLYCOSYL_HYDROL_F8"/>
    <property type="match status" value="1"/>
</dbReference>
<evidence type="ECO:0000256" key="4">
    <source>
        <dbReference type="ARBA" id="ARBA00023295"/>
    </source>
</evidence>
<dbReference type="SUPFAM" id="SSF49265">
    <property type="entry name" value="Fibronectin type III"/>
    <property type="match status" value="2"/>
</dbReference>
<name>A0ABM9BME5_9BACL</name>
<feature type="domain" description="Fibronectin type-III" evidence="8">
    <location>
        <begin position="944"/>
        <end position="1029"/>
    </location>
</feature>
<dbReference type="SUPFAM" id="SSF56300">
    <property type="entry name" value="Metallo-dependent phosphatases"/>
    <property type="match status" value="1"/>
</dbReference>
<dbReference type="Gene3D" id="3.60.21.10">
    <property type="match status" value="1"/>
</dbReference>
<evidence type="ECO:0000313" key="10">
    <source>
        <dbReference type="EMBL" id="CAH1059765.1"/>
    </source>
</evidence>
<dbReference type="Pfam" id="PF00395">
    <property type="entry name" value="SLH"/>
    <property type="match status" value="3"/>
</dbReference>
<accession>A0ABM9BME5</accession>
<dbReference type="Proteomes" id="UP000838749">
    <property type="component" value="Unassembled WGS sequence"/>
</dbReference>
<dbReference type="InterPro" id="IPR013783">
    <property type="entry name" value="Ig-like_fold"/>
</dbReference>
<dbReference type="InterPro" id="IPR002037">
    <property type="entry name" value="Glyco_hydro_8"/>
</dbReference>